<keyword evidence="1" id="KW-0812">Transmembrane</keyword>
<feature type="transmembrane region" description="Helical" evidence="1">
    <location>
        <begin position="139"/>
        <end position="159"/>
    </location>
</feature>
<name>A0AA87CLS2_LISMN</name>
<evidence type="ECO:0000313" key="2">
    <source>
        <dbReference type="EMBL" id="EAC3883653.1"/>
    </source>
</evidence>
<feature type="transmembrane region" description="Helical" evidence="1">
    <location>
        <begin position="213"/>
        <end position="235"/>
    </location>
</feature>
<keyword evidence="1" id="KW-1133">Transmembrane helix</keyword>
<accession>A0AA87CLS2</accession>
<dbReference type="EMBL" id="AAAICE010000068">
    <property type="protein sequence ID" value="EAC3883653.1"/>
    <property type="molecule type" value="Genomic_DNA"/>
</dbReference>
<evidence type="ECO:0008006" key="4">
    <source>
        <dbReference type="Google" id="ProtNLM"/>
    </source>
</evidence>
<feature type="transmembrane region" description="Helical" evidence="1">
    <location>
        <begin position="59"/>
        <end position="75"/>
    </location>
</feature>
<feature type="transmembrane region" description="Helical" evidence="1">
    <location>
        <begin position="241"/>
        <end position="266"/>
    </location>
</feature>
<keyword evidence="1" id="KW-0472">Membrane</keyword>
<feature type="transmembrane region" description="Helical" evidence="1">
    <location>
        <begin position="6"/>
        <end position="25"/>
    </location>
</feature>
<sequence>MQMTYLFFIIALVLCGTTAFGLRLISKPHKNVLLENTLAPEHLDDPSVHSLITEFRKRILQIVGTFSVASLLFLFNLSDSIILTLFWLYMAALLGTAYLVQVHYIGKMRQLILANGWELPIDPIRIDTKLVQAKNKRMLPWYSLVPAGILLMISLYQAWQLPDLSTGYLMGGVSLAIFALFLYLWVIISRLPVRGISGDSAIDQHINDLTKRYWSLLIAVTCTITLLLLTVPLASMSATGAFSTILLVLFVVLVVFLIVFTFFLLLDLRKKQDQLLEPAAQPRYYGEDAYWRYGFYINPNDARLFVPDRVGMNIGINLGKRSGQIVAGITAVFLLVLMVGTIIPMYRLDFAPDAITGEVQGQEVTFDAPMTGKTTVSLADIETVELIEALPSPRVRTMGVGTASYQIGKFTVAGEPARMFVDINSTPILKVTTKDGPTVFYTNKKAAETTDLYEELIQKISSAK</sequence>
<feature type="transmembrane region" description="Helical" evidence="1">
    <location>
        <begin position="81"/>
        <end position="100"/>
    </location>
</feature>
<dbReference type="Proteomes" id="UP000356407">
    <property type="component" value="Unassembled WGS sequence"/>
</dbReference>
<comment type="caution">
    <text evidence="2">The sequence shown here is derived from an EMBL/GenBank/DDBJ whole genome shotgun (WGS) entry which is preliminary data.</text>
</comment>
<feature type="transmembrane region" description="Helical" evidence="1">
    <location>
        <begin position="325"/>
        <end position="346"/>
    </location>
</feature>
<gene>
    <name evidence="2" type="ORF">B4X68_16785</name>
</gene>
<feature type="transmembrane region" description="Helical" evidence="1">
    <location>
        <begin position="165"/>
        <end position="188"/>
    </location>
</feature>
<organism evidence="2 3">
    <name type="scientific">Listeria monocytogenes</name>
    <dbReference type="NCBI Taxonomy" id="1639"/>
    <lineage>
        <taxon>Bacteria</taxon>
        <taxon>Bacillati</taxon>
        <taxon>Bacillota</taxon>
        <taxon>Bacilli</taxon>
        <taxon>Bacillales</taxon>
        <taxon>Listeriaceae</taxon>
        <taxon>Listeria</taxon>
    </lineage>
</organism>
<proteinExistence type="predicted"/>
<reference evidence="2 3" key="1">
    <citation type="submission" date="2018-08" db="EMBL/GenBank/DDBJ databases">
        <authorList>
            <consortium name="GenomeTrakr: Next Generation Sequencing Network for Food Pathogen Tracability"/>
        </authorList>
    </citation>
    <scope>NUCLEOTIDE SEQUENCE [LARGE SCALE GENOMIC DNA]</scope>
    <source>
        <strain evidence="2 3">CFSAN060999</strain>
    </source>
</reference>
<evidence type="ECO:0000313" key="3">
    <source>
        <dbReference type="Proteomes" id="UP000356407"/>
    </source>
</evidence>
<protein>
    <recommendedName>
        <fullName evidence="4">Bacterial Pleckstrin homology domain-containing protein</fullName>
    </recommendedName>
</protein>
<dbReference type="AlphaFoldDB" id="A0AA87CLS2"/>
<evidence type="ECO:0000256" key="1">
    <source>
        <dbReference type="SAM" id="Phobius"/>
    </source>
</evidence>